<dbReference type="Proteomes" id="UP000642919">
    <property type="component" value="Unassembled WGS sequence"/>
</dbReference>
<name>A0A841HE77_HALSI</name>
<evidence type="ECO:0000313" key="1">
    <source>
        <dbReference type="EMBL" id="MBB6091147.1"/>
    </source>
</evidence>
<proteinExistence type="predicted"/>
<accession>A0A841HE77</accession>
<reference evidence="1" key="1">
    <citation type="submission" date="2020-08" db="EMBL/GenBank/DDBJ databases">
        <title>Genomic Encyclopedia of Type Strains, Phase IV (KMG-IV): sequencing the most valuable type-strain genomes for metagenomic binning, comparative biology and taxonomic classification.</title>
        <authorList>
            <person name="Goeker M."/>
        </authorList>
    </citation>
    <scope>NUCLEOTIDE SEQUENCE</scope>
    <source>
        <strain evidence="1">DSM 669</strain>
    </source>
</reference>
<dbReference type="AlphaFoldDB" id="A0A841HE77"/>
<sequence>MKLSKCISLKRLLGVNPLLLKNICVLRCSTAENCRRPHSSNAPFAASLGYQRGFKLTTAKDNVKAV</sequence>
<evidence type="ECO:0000313" key="2">
    <source>
        <dbReference type="Proteomes" id="UP000642919"/>
    </source>
</evidence>
<protein>
    <submittedName>
        <fullName evidence="1">Uncharacterized protein</fullName>
    </submittedName>
</protein>
<dbReference type="EMBL" id="JACHGX010000031">
    <property type="protein sequence ID" value="MBB6091147.1"/>
    <property type="molecule type" value="Genomic_DNA"/>
</dbReference>
<gene>
    <name evidence="1" type="ORF">HNR49_002538</name>
</gene>
<organism evidence="1 2">
    <name type="scientific">Halobacterium salinarum</name>
    <name type="common">Halobacterium halobium</name>
    <dbReference type="NCBI Taxonomy" id="2242"/>
    <lineage>
        <taxon>Archaea</taxon>
        <taxon>Methanobacteriati</taxon>
        <taxon>Methanobacteriota</taxon>
        <taxon>Stenosarchaea group</taxon>
        <taxon>Halobacteria</taxon>
        <taxon>Halobacteriales</taxon>
        <taxon>Halobacteriaceae</taxon>
        <taxon>Halobacterium</taxon>
    </lineage>
</organism>
<comment type="caution">
    <text evidence="1">The sequence shown here is derived from an EMBL/GenBank/DDBJ whole genome shotgun (WGS) entry which is preliminary data.</text>
</comment>